<sequence length="124" mass="13239">MAHLKVIGDDLVLRLSPLEVAGAMHRSVRVPLHCVASIAPSDLMWGELRGLRAPGTGLPRVIALGTWRSSGDRDFVAVYRTSGVVITLEDSEWSRLLVSSTDPDAVCARIRQALHGQPSTGSAG</sequence>
<keyword evidence="2" id="KW-1185">Reference proteome</keyword>
<evidence type="ECO:0008006" key="3">
    <source>
        <dbReference type="Google" id="ProtNLM"/>
    </source>
</evidence>
<dbReference type="Proteomes" id="UP000317344">
    <property type="component" value="Chromosome"/>
</dbReference>
<dbReference type="EMBL" id="CP041765">
    <property type="protein sequence ID" value="QDQ96033.1"/>
    <property type="molecule type" value="Genomic_DNA"/>
</dbReference>
<proteinExistence type="predicted"/>
<gene>
    <name evidence="1" type="ORF">FO059_00120</name>
</gene>
<protein>
    <recommendedName>
        <fullName evidence="3">Bacterial Pleckstrin homology domain-containing protein</fullName>
    </recommendedName>
</protein>
<organism evidence="1 2">
    <name type="scientific">Tomitella fengzijianii</name>
    <dbReference type="NCBI Taxonomy" id="2597660"/>
    <lineage>
        <taxon>Bacteria</taxon>
        <taxon>Bacillati</taxon>
        <taxon>Actinomycetota</taxon>
        <taxon>Actinomycetes</taxon>
        <taxon>Mycobacteriales</taxon>
        <taxon>Tomitella</taxon>
    </lineage>
</organism>
<dbReference type="RefSeq" id="WP_143905322.1">
    <property type="nucleotide sequence ID" value="NZ_CP041765.1"/>
</dbReference>
<reference evidence="1 2" key="1">
    <citation type="submission" date="2019-07" db="EMBL/GenBank/DDBJ databases">
        <title>Tomitella cavernea sp. nov., an actinomycete isolated from soil.</title>
        <authorList>
            <person name="Cheng J."/>
        </authorList>
    </citation>
    <scope>NUCLEOTIDE SEQUENCE [LARGE SCALE GENOMIC DNA]</scope>
    <source>
        <strain evidence="1 2">HY188</strain>
    </source>
</reference>
<name>A0A516WYY4_9ACTN</name>
<accession>A0A516WYY4</accession>
<dbReference type="OrthoDB" id="530515at2"/>
<evidence type="ECO:0000313" key="1">
    <source>
        <dbReference type="EMBL" id="QDQ96033.1"/>
    </source>
</evidence>
<reference evidence="1 2" key="2">
    <citation type="submission" date="2019-07" db="EMBL/GenBank/DDBJ databases">
        <authorList>
            <person name="Huang Y."/>
        </authorList>
    </citation>
    <scope>NUCLEOTIDE SEQUENCE [LARGE SCALE GENOMIC DNA]</scope>
    <source>
        <strain evidence="1 2">HY188</strain>
    </source>
</reference>
<dbReference type="KEGG" id="toy:FO059_00120"/>
<dbReference type="AlphaFoldDB" id="A0A516WYY4"/>
<evidence type="ECO:0000313" key="2">
    <source>
        <dbReference type="Proteomes" id="UP000317344"/>
    </source>
</evidence>